<dbReference type="EMBL" id="AP012489">
    <property type="protein sequence ID" value="BAN89910.1"/>
    <property type="molecule type" value="Genomic_DNA"/>
</dbReference>
<dbReference type="Proteomes" id="UP000016887">
    <property type="component" value="Chromosome"/>
</dbReference>
<keyword evidence="1" id="KW-0813">Transport</keyword>
<proteinExistence type="predicted"/>
<dbReference type="GeneID" id="43501810"/>
<dbReference type="AlphaFoldDB" id="U3TD03"/>
<keyword evidence="2" id="KW-1185">Reference proteome</keyword>
<evidence type="ECO:0000313" key="2">
    <source>
        <dbReference type="Proteomes" id="UP000016887"/>
    </source>
</evidence>
<organism evidence="1 2">
    <name type="scientific">Aeropyrum camini SY1 = JCM 12091</name>
    <dbReference type="NCBI Taxonomy" id="1198449"/>
    <lineage>
        <taxon>Archaea</taxon>
        <taxon>Thermoproteota</taxon>
        <taxon>Thermoprotei</taxon>
        <taxon>Desulfurococcales</taxon>
        <taxon>Desulfurococcaceae</taxon>
        <taxon>Aeropyrum</taxon>
    </lineage>
</organism>
<protein>
    <submittedName>
        <fullName evidence="1">ABC-type sugar transport system permease protein</fullName>
    </submittedName>
</protein>
<gene>
    <name evidence="1" type="ORF">ACAM_0441</name>
</gene>
<accession>U3TD03</accession>
<evidence type="ECO:0000313" key="1">
    <source>
        <dbReference type="EMBL" id="BAN89910.1"/>
    </source>
</evidence>
<sequence>MMRALRRALYSRCGWRFTVYGLLLLISGLAAGYALGYKHGFESAMVTIGG</sequence>
<name>U3TD03_9CREN</name>
<keyword evidence="1" id="KW-0762">Sugar transport</keyword>
<dbReference type="RefSeq" id="WP_022541186.1">
    <property type="nucleotide sequence ID" value="NC_022521.1"/>
</dbReference>
<dbReference type="KEGG" id="acj:ACAM_0441"/>
<reference evidence="1 2" key="1">
    <citation type="journal article" date="2013" name="Appl. Environ. Microbiol.">
        <title>Variation of the Virus-Related Elements within Syntenic Genomes of the Hyperthermophilic Archaeon Aeropyrum.</title>
        <authorList>
            <person name="Daifuku T."/>
            <person name="Yoshida T."/>
            <person name="Kitamura T."/>
            <person name="Kawaichi S."/>
            <person name="Inoue T."/>
            <person name="Nomura K."/>
            <person name="Yoshida Y."/>
            <person name="Kuno S."/>
            <person name="Sako Y."/>
        </authorList>
    </citation>
    <scope>NUCLEOTIDE SEQUENCE [LARGE SCALE GENOMIC DNA]</scope>
    <source>
        <strain evidence="1 2">SY1</strain>
    </source>
</reference>